<organism evidence="1 2">
    <name type="scientific">Trichostrongylus colubriformis</name>
    <name type="common">Black scour worm</name>
    <dbReference type="NCBI Taxonomy" id="6319"/>
    <lineage>
        <taxon>Eukaryota</taxon>
        <taxon>Metazoa</taxon>
        <taxon>Ecdysozoa</taxon>
        <taxon>Nematoda</taxon>
        <taxon>Chromadorea</taxon>
        <taxon>Rhabditida</taxon>
        <taxon>Rhabditina</taxon>
        <taxon>Rhabditomorpha</taxon>
        <taxon>Strongyloidea</taxon>
        <taxon>Trichostrongylidae</taxon>
        <taxon>Trichostrongylus</taxon>
    </lineage>
</organism>
<evidence type="ECO:0000313" key="2">
    <source>
        <dbReference type="Proteomes" id="UP001331761"/>
    </source>
</evidence>
<proteinExistence type="predicted"/>
<accession>A0AAN8G9R4</accession>
<dbReference type="EMBL" id="WIXE01000065">
    <property type="protein sequence ID" value="KAK5986920.1"/>
    <property type="molecule type" value="Genomic_DNA"/>
</dbReference>
<comment type="caution">
    <text evidence="1">The sequence shown here is derived from an EMBL/GenBank/DDBJ whole genome shotgun (WGS) entry which is preliminary data.</text>
</comment>
<reference evidence="1 2" key="1">
    <citation type="submission" date="2019-10" db="EMBL/GenBank/DDBJ databases">
        <title>Assembly and Annotation for the nematode Trichostrongylus colubriformis.</title>
        <authorList>
            <person name="Martin J."/>
        </authorList>
    </citation>
    <scope>NUCLEOTIDE SEQUENCE [LARGE SCALE GENOMIC DNA]</scope>
    <source>
        <strain evidence="1">G859</strain>
        <tissue evidence="1">Whole worm</tissue>
    </source>
</reference>
<keyword evidence="2" id="KW-1185">Reference proteome</keyword>
<protein>
    <submittedName>
        <fullName evidence="1">Uncharacterized protein</fullName>
    </submittedName>
</protein>
<dbReference type="AlphaFoldDB" id="A0AAN8G9R4"/>
<sequence length="57" mass="6638">MFRRNKTRRNALTLSPRRSSFQIAGSPRDHASLQDGMRFLQYSSPNLHICYSARIVK</sequence>
<evidence type="ECO:0000313" key="1">
    <source>
        <dbReference type="EMBL" id="KAK5986920.1"/>
    </source>
</evidence>
<dbReference type="Proteomes" id="UP001331761">
    <property type="component" value="Unassembled WGS sequence"/>
</dbReference>
<name>A0AAN8G9R4_TRICO</name>
<feature type="non-terminal residue" evidence="1">
    <location>
        <position position="57"/>
    </location>
</feature>
<gene>
    <name evidence="1" type="ORF">GCK32_009239</name>
</gene>